<feature type="compositionally biased region" description="Basic and acidic residues" evidence="1">
    <location>
        <begin position="110"/>
        <end position="120"/>
    </location>
</feature>
<evidence type="ECO:0000313" key="2">
    <source>
        <dbReference type="EMBL" id="KAF4638038.1"/>
    </source>
</evidence>
<sequence length="128" mass="13568">MAETPVSSQPPQPSLFRPSKKRKIYRARGHSPSPASEPAPLPIPTVAQSLDELIASTGEEALASTEKKDGNGEKEGEVSIAEILRLRKQAEAQRRGKVGVEFRAAGGGAGERKDFGDSREIGNGGGEF</sequence>
<name>A0A8H4W8A3_9HELO</name>
<protein>
    <submittedName>
        <fullName evidence="2">Uncharacterized protein</fullName>
    </submittedName>
</protein>
<comment type="caution">
    <text evidence="2">The sequence shown here is derived from an EMBL/GenBank/DDBJ whole genome shotgun (WGS) entry which is preliminary data.</text>
</comment>
<dbReference type="EMBL" id="JAAMPI010000002">
    <property type="protein sequence ID" value="KAF4638038.1"/>
    <property type="molecule type" value="Genomic_DNA"/>
</dbReference>
<feature type="region of interest" description="Disordered" evidence="1">
    <location>
        <begin position="58"/>
        <end position="77"/>
    </location>
</feature>
<feature type="compositionally biased region" description="Basic and acidic residues" evidence="1">
    <location>
        <begin position="65"/>
        <end position="77"/>
    </location>
</feature>
<proteinExistence type="predicted"/>
<keyword evidence="3" id="KW-1185">Reference proteome</keyword>
<feature type="region of interest" description="Disordered" evidence="1">
    <location>
        <begin position="102"/>
        <end position="128"/>
    </location>
</feature>
<feature type="compositionally biased region" description="Basic residues" evidence="1">
    <location>
        <begin position="18"/>
        <end position="29"/>
    </location>
</feature>
<dbReference type="Proteomes" id="UP000566819">
    <property type="component" value="Unassembled WGS sequence"/>
</dbReference>
<evidence type="ECO:0000313" key="3">
    <source>
        <dbReference type="Proteomes" id="UP000566819"/>
    </source>
</evidence>
<dbReference type="AlphaFoldDB" id="A0A8H4W8A3"/>
<gene>
    <name evidence="2" type="ORF">G7Y89_g64</name>
</gene>
<accession>A0A8H4W8A3</accession>
<feature type="region of interest" description="Disordered" evidence="1">
    <location>
        <begin position="1"/>
        <end position="44"/>
    </location>
</feature>
<evidence type="ECO:0000256" key="1">
    <source>
        <dbReference type="SAM" id="MobiDB-lite"/>
    </source>
</evidence>
<organism evidence="2 3">
    <name type="scientific">Cudoniella acicularis</name>
    <dbReference type="NCBI Taxonomy" id="354080"/>
    <lineage>
        <taxon>Eukaryota</taxon>
        <taxon>Fungi</taxon>
        <taxon>Dikarya</taxon>
        <taxon>Ascomycota</taxon>
        <taxon>Pezizomycotina</taxon>
        <taxon>Leotiomycetes</taxon>
        <taxon>Helotiales</taxon>
        <taxon>Tricladiaceae</taxon>
        <taxon>Cudoniella</taxon>
    </lineage>
</organism>
<reference evidence="2 3" key="1">
    <citation type="submission" date="2020-03" db="EMBL/GenBank/DDBJ databases">
        <title>Draft Genome Sequence of Cudoniella acicularis.</title>
        <authorList>
            <person name="Buettner E."/>
            <person name="Kellner H."/>
        </authorList>
    </citation>
    <scope>NUCLEOTIDE SEQUENCE [LARGE SCALE GENOMIC DNA]</scope>
    <source>
        <strain evidence="2 3">DSM 108380</strain>
    </source>
</reference>